<dbReference type="WBParaSite" id="SRAE_0000053500.1">
    <property type="protein sequence ID" value="SRAE_0000053500.1"/>
    <property type="gene ID" value="WBGene00256281"/>
</dbReference>
<reference evidence="4" key="3">
    <citation type="submission" date="2020-12" db="UniProtKB">
        <authorList>
            <consortium name="WormBaseParasite"/>
        </authorList>
    </citation>
    <scope>IDENTIFICATION</scope>
</reference>
<dbReference type="RefSeq" id="XP_024500620.1">
    <property type="nucleotide sequence ID" value="XM_024646438.1"/>
</dbReference>
<evidence type="ECO:0000313" key="4">
    <source>
        <dbReference type="WBParaSite" id="SRAE_0000053500.1"/>
    </source>
</evidence>
<evidence type="ECO:0000313" key="2">
    <source>
        <dbReference type="EMBL" id="CEF61411.1"/>
    </source>
</evidence>
<keyword evidence="3" id="KW-1185">Reference proteome</keyword>
<evidence type="ECO:0000313" key="3">
    <source>
        <dbReference type="Proteomes" id="UP000035682"/>
    </source>
</evidence>
<keyword evidence="1" id="KW-0812">Transmembrane</keyword>
<feature type="transmembrane region" description="Helical" evidence="1">
    <location>
        <begin position="36"/>
        <end position="57"/>
    </location>
</feature>
<protein>
    <submittedName>
        <fullName evidence="2 4">Uncharacterized protein</fullName>
    </submittedName>
</protein>
<reference evidence="2" key="2">
    <citation type="submission" date="2014-09" db="EMBL/GenBank/DDBJ databases">
        <authorList>
            <person name="Aslett A.Martin."/>
        </authorList>
    </citation>
    <scope>NUCLEOTIDE SEQUENCE</scope>
    <source>
        <strain evidence="2">ED321 Heterogonic</strain>
    </source>
</reference>
<accession>A0A090KVF9</accession>
<dbReference type="EMBL" id="LN609407">
    <property type="protein sequence ID" value="CEF61411.1"/>
    <property type="molecule type" value="Genomic_DNA"/>
</dbReference>
<evidence type="ECO:0000313" key="5">
    <source>
        <dbReference type="WormBase" id="SRAE_0000053500"/>
    </source>
</evidence>
<evidence type="ECO:0000256" key="1">
    <source>
        <dbReference type="SAM" id="Phobius"/>
    </source>
</evidence>
<name>A0A090KVF9_STRRB</name>
<keyword evidence="1" id="KW-0472">Membrane</keyword>
<dbReference type="CTD" id="36373779"/>
<dbReference type="GeneID" id="36373779"/>
<sequence>MYPDLYSYVNLSVVTDNMLPVDAKIEITFNNYRMGFIEALIILIVVMWSCGGGIMYTRKRHRSYKKKIEAILRNPFAATLSYPPSKENIEEGELRIEEV</sequence>
<proteinExistence type="predicted"/>
<dbReference type="Proteomes" id="UP000035682">
    <property type="component" value="Unplaced"/>
</dbReference>
<reference evidence="3" key="1">
    <citation type="submission" date="2014-09" db="EMBL/GenBank/DDBJ databases">
        <authorList>
            <person name="Martin A.A."/>
        </authorList>
    </citation>
    <scope>NUCLEOTIDE SEQUENCE</scope>
    <source>
        <strain evidence="3">ED321</strain>
    </source>
</reference>
<gene>
    <name evidence="2 4 5" type="ORF">SRAE_0000053500</name>
</gene>
<keyword evidence="1" id="KW-1133">Transmembrane helix</keyword>
<dbReference type="AlphaFoldDB" id="A0A090KVF9"/>
<dbReference type="WormBase" id="SRAE_0000053500">
    <property type="protein sequence ID" value="SRP04095"/>
    <property type="gene ID" value="WBGene00256281"/>
</dbReference>
<organism evidence="2">
    <name type="scientific">Strongyloides ratti</name>
    <name type="common">Parasitic roundworm</name>
    <dbReference type="NCBI Taxonomy" id="34506"/>
    <lineage>
        <taxon>Eukaryota</taxon>
        <taxon>Metazoa</taxon>
        <taxon>Ecdysozoa</taxon>
        <taxon>Nematoda</taxon>
        <taxon>Chromadorea</taxon>
        <taxon>Rhabditida</taxon>
        <taxon>Tylenchina</taxon>
        <taxon>Panagrolaimomorpha</taxon>
        <taxon>Strongyloidoidea</taxon>
        <taxon>Strongyloididae</taxon>
        <taxon>Strongyloides</taxon>
    </lineage>
</organism>